<evidence type="ECO:0000313" key="5">
    <source>
        <dbReference type="EMBL" id="PPK94761.1"/>
    </source>
</evidence>
<protein>
    <submittedName>
        <fullName evidence="5">Type I restriction enzyme S subunit</fullName>
    </submittedName>
</protein>
<evidence type="ECO:0000256" key="1">
    <source>
        <dbReference type="ARBA" id="ARBA00010923"/>
    </source>
</evidence>
<dbReference type="InterPro" id="IPR000055">
    <property type="entry name" value="Restrct_endonuc_typeI_TRD"/>
</dbReference>
<dbReference type="CDD" id="cd17246">
    <property type="entry name" value="RMtype1_S_SonII-TRD2-CR2_like"/>
    <property type="match status" value="1"/>
</dbReference>
<evidence type="ECO:0000259" key="4">
    <source>
        <dbReference type="Pfam" id="PF01420"/>
    </source>
</evidence>
<comment type="caution">
    <text evidence="5">The sequence shown here is derived from an EMBL/GenBank/DDBJ whole genome shotgun (WGS) entry which is preliminary data.</text>
</comment>
<dbReference type="GO" id="GO:0003677">
    <property type="term" value="F:DNA binding"/>
    <property type="evidence" value="ECO:0007669"/>
    <property type="project" value="UniProtKB-KW"/>
</dbReference>
<dbReference type="InterPro" id="IPR044946">
    <property type="entry name" value="Restrct_endonuc_typeI_TRD_sf"/>
</dbReference>
<dbReference type="Gene3D" id="3.90.220.20">
    <property type="entry name" value="DNA methylase specificity domains"/>
    <property type="match status" value="2"/>
</dbReference>
<keyword evidence="2" id="KW-0680">Restriction system</keyword>
<dbReference type="OrthoDB" id="667970at2"/>
<dbReference type="Proteomes" id="UP000239002">
    <property type="component" value="Unassembled WGS sequence"/>
</dbReference>
<name>A0A2S6IKQ9_9FLAO</name>
<evidence type="ECO:0000256" key="2">
    <source>
        <dbReference type="ARBA" id="ARBA00022747"/>
    </source>
</evidence>
<dbReference type="GO" id="GO:0009307">
    <property type="term" value="P:DNA restriction-modification system"/>
    <property type="evidence" value="ECO:0007669"/>
    <property type="project" value="UniProtKB-KW"/>
</dbReference>
<dbReference type="SUPFAM" id="SSF116734">
    <property type="entry name" value="DNA methylase specificity domain"/>
    <property type="match status" value="2"/>
</dbReference>
<keyword evidence="3" id="KW-0238">DNA-binding</keyword>
<keyword evidence="6" id="KW-1185">Reference proteome</keyword>
<feature type="domain" description="Type I restriction modification DNA specificity" evidence="4">
    <location>
        <begin position="35"/>
        <end position="204"/>
    </location>
</feature>
<dbReference type="RefSeq" id="WP_104515222.1">
    <property type="nucleotide sequence ID" value="NZ_MQVW01000024.1"/>
</dbReference>
<accession>A0A2S6IKQ9</accession>
<dbReference type="InterPro" id="IPR052021">
    <property type="entry name" value="Type-I_RS_S_subunit"/>
</dbReference>
<dbReference type="EMBL" id="PTJE01000003">
    <property type="protein sequence ID" value="PPK94761.1"/>
    <property type="molecule type" value="Genomic_DNA"/>
</dbReference>
<evidence type="ECO:0000313" key="6">
    <source>
        <dbReference type="Proteomes" id="UP000239002"/>
    </source>
</evidence>
<organism evidence="5 6">
    <name type="scientific">Nonlabens xylanidelens</name>
    <dbReference type="NCBI Taxonomy" id="191564"/>
    <lineage>
        <taxon>Bacteria</taxon>
        <taxon>Pseudomonadati</taxon>
        <taxon>Bacteroidota</taxon>
        <taxon>Flavobacteriia</taxon>
        <taxon>Flavobacteriales</taxon>
        <taxon>Flavobacteriaceae</taxon>
        <taxon>Nonlabens</taxon>
    </lineage>
</organism>
<comment type="similarity">
    <text evidence="1">Belongs to the type-I restriction system S methylase family.</text>
</comment>
<proteinExistence type="inferred from homology"/>
<dbReference type="PANTHER" id="PTHR30408:SF12">
    <property type="entry name" value="TYPE I RESTRICTION ENZYME MJAVIII SPECIFICITY SUBUNIT"/>
    <property type="match status" value="1"/>
</dbReference>
<sequence>MATKDNNNSVIASEERAKQSAALVPKLRFKEFDGEWEKKKLGEITKINQGLQIAIKDRFLEEVENSFFYITNEFLRAGSTKKYFIKNPTESVLCTEEDILMTRTGNTGQVVTGVRGAFHNNFFKIKFTSSINKWFFFYFLTDYKTQNEILKLAGTSTIPDLNHSDFYRLKINLPSLKEQQKTATFLTAVDKKISQLTSKKQQLTKYKKGVMQQLFSQELRFKDENGNDFPDWEEKRLGEVAKYYDGTHQTPKYVEEGIPFYSVEHVTANQFSKTKFITNEVFEKENKRVKLERGDILMTRIGDIGTSRLIDWDVNASFYVSLALLKQNETFNSTYLNQFISSRFFQNELWKRTIHVAFPKKINLGEIGNCKVKLPNLKEQQKIASYLSALDDEIEAVQVQIEQTQVFKKGLLQQLFV</sequence>
<dbReference type="Gene3D" id="1.10.287.1120">
    <property type="entry name" value="Bipartite methylase S protein"/>
    <property type="match status" value="1"/>
</dbReference>
<reference evidence="5 6" key="1">
    <citation type="submission" date="2018-02" db="EMBL/GenBank/DDBJ databases">
        <title>Genomic Encyclopedia of Archaeal and Bacterial Type Strains, Phase II (KMG-II): from individual species to whole genera.</title>
        <authorList>
            <person name="Goeker M."/>
        </authorList>
    </citation>
    <scope>NUCLEOTIDE SEQUENCE [LARGE SCALE GENOMIC DNA]</scope>
    <source>
        <strain evidence="5 6">DSM 16809</strain>
    </source>
</reference>
<dbReference type="AlphaFoldDB" id="A0A2S6IKQ9"/>
<gene>
    <name evidence="5" type="ORF">LY01_01513</name>
</gene>
<dbReference type="CDD" id="cd17263">
    <property type="entry name" value="RMtype1_S_AbaB8300I-TRD1-CR1_like"/>
    <property type="match status" value="1"/>
</dbReference>
<dbReference type="PANTHER" id="PTHR30408">
    <property type="entry name" value="TYPE-1 RESTRICTION ENZYME ECOKI SPECIFICITY PROTEIN"/>
    <property type="match status" value="1"/>
</dbReference>
<evidence type="ECO:0000256" key="3">
    <source>
        <dbReference type="ARBA" id="ARBA00023125"/>
    </source>
</evidence>
<feature type="domain" description="Type I restriction modification DNA specificity" evidence="4">
    <location>
        <begin position="231"/>
        <end position="398"/>
    </location>
</feature>
<dbReference type="Pfam" id="PF01420">
    <property type="entry name" value="Methylase_S"/>
    <property type="match status" value="2"/>
</dbReference>